<dbReference type="NCBIfam" id="TIGR02946">
    <property type="entry name" value="acyl_WS_DGAT"/>
    <property type="match status" value="1"/>
</dbReference>
<keyword evidence="9" id="KW-0012">Acyltransferase</keyword>
<feature type="compositionally biased region" description="Basic residues" evidence="11">
    <location>
        <begin position="508"/>
        <end position="521"/>
    </location>
</feature>
<evidence type="ECO:0000256" key="10">
    <source>
        <dbReference type="ARBA" id="ARBA00048109"/>
    </source>
</evidence>
<dbReference type="GO" id="GO:0019432">
    <property type="term" value="P:triglyceride biosynthetic process"/>
    <property type="evidence" value="ECO:0007669"/>
    <property type="project" value="TreeGrafter"/>
</dbReference>
<dbReference type="AlphaFoldDB" id="A0A917ZBQ0"/>
<feature type="domain" description="O-acyltransferase WSD1-like N-terminal" evidence="12">
    <location>
        <begin position="5"/>
        <end position="275"/>
    </location>
</feature>
<evidence type="ECO:0000256" key="5">
    <source>
        <dbReference type="ARBA" id="ARBA00022516"/>
    </source>
</evidence>
<protein>
    <recommendedName>
        <fullName evidence="4">diacylglycerol O-acyltransferase</fullName>
        <ecNumber evidence="4">2.3.1.20</ecNumber>
    </recommendedName>
</protein>
<feature type="region of interest" description="Disordered" evidence="11">
    <location>
        <begin position="475"/>
        <end position="540"/>
    </location>
</feature>
<evidence type="ECO:0000313" key="14">
    <source>
        <dbReference type="EMBL" id="GGO80185.1"/>
    </source>
</evidence>
<keyword evidence="5" id="KW-0444">Lipid biosynthesis</keyword>
<evidence type="ECO:0000256" key="9">
    <source>
        <dbReference type="ARBA" id="ARBA00023315"/>
    </source>
</evidence>
<name>A0A917ZBQ0_9GAMM</name>
<dbReference type="Pfam" id="PF06974">
    <property type="entry name" value="WS_DGAT_C"/>
    <property type="match status" value="1"/>
</dbReference>
<dbReference type="InterPro" id="IPR045034">
    <property type="entry name" value="O-acyltransferase_WSD1-like"/>
</dbReference>
<gene>
    <name evidence="14" type="ORF">GCM10011348_16330</name>
</gene>
<dbReference type="SUPFAM" id="SSF52777">
    <property type="entry name" value="CoA-dependent acyltransferases"/>
    <property type="match status" value="1"/>
</dbReference>
<dbReference type="PANTHER" id="PTHR31650">
    <property type="entry name" value="O-ACYLTRANSFERASE (WSD1-LIKE) FAMILY PROTEIN"/>
    <property type="match status" value="1"/>
</dbReference>
<dbReference type="Proteomes" id="UP000599578">
    <property type="component" value="Unassembled WGS sequence"/>
</dbReference>
<accession>A0A917ZBQ0</accession>
<dbReference type="Pfam" id="PF03007">
    <property type="entry name" value="WS_DGAT_cat"/>
    <property type="match status" value="1"/>
</dbReference>
<dbReference type="EC" id="2.3.1.20" evidence="4"/>
<comment type="caution">
    <text evidence="14">The sequence shown here is derived from an EMBL/GenBank/DDBJ whole genome shotgun (WGS) entry which is preliminary data.</text>
</comment>
<dbReference type="EMBL" id="BMLT01000003">
    <property type="protein sequence ID" value="GGO80185.1"/>
    <property type="molecule type" value="Genomic_DNA"/>
</dbReference>
<evidence type="ECO:0000256" key="3">
    <source>
        <dbReference type="ARBA" id="ARBA00009587"/>
    </source>
</evidence>
<dbReference type="GO" id="GO:0051701">
    <property type="term" value="P:biological process involved in interaction with host"/>
    <property type="evidence" value="ECO:0007669"/>
    <property type="project" value="TreeGrafter"/>
</dbReference>
<evidence type="ECO:0000259" key="13">
    <source>
        <dbReference type="Pfam" id="PF06974"/>
    </source>
</evidence>
<dbReference type="GO" id="GO:0001666">
    <property type="term" value="P:response to hypoxia"/>
    <property type="evidence" value="ECO:0007669"/>
    <property type="project" value="TreeGrafter"/>
</dbReference>
<keyword evidence="15" id="KW-1185">Reference proteome</keyword>
<evidence type="ECO:0000256" key="6">
    <source>
        <dbReference type="ARBA" id="ARBA00022679"/>
    </source>
</evidence>
<comment type="pathway">
    <text evidence="1">Glycerolipid metabolism; triacylglycerol biosynthesis.</text>
</comment>
<dbReference type="GO" id="GO:0005886">
    <property type="term" value="C:plasma membrane"/>
    <property type="evidence" value="ECO:0007669"/>
    <property type="project" value="TreeGrafter"/>
</dbReference>
<dbReference type="InterPro" id="IPR004255">
    <property type="entry name" value="O-acyltransferase_WSD1_N"/>
</dbReference>
<comment type="catalytic activity">
    <reaction evidence="10">
        <text>an acyl-CoA + a 1,2-diacyl-sn-glycerol = a triacyl-sn-glycerol + CoA</text>
        <dbReference type="Rhea" id="RHEA:10868"/>
        <dbReference type="ChEBI" id="CHEBI:17815"/>
        <dbReference type="ChEBI" id="CHEBI:57287"/>
        <dbReference type="ChEBI" id="CHEBI:58342"/>
        <dbReference type="ChEBI" id="CHEBI:64615"/>
        <dbReference type="EC" id="2.3.1.20"/>
    </reaction>
</comment>
<reference evidence="14 15" key="1">
    <citation type="journal article" date="2014" name="Int. J. Syst. Evol. Microbiol.">
        <title>Complete genome sequence of Corynebacterium casei LMG S-19264T (=DSM 44701T), isolated from a smear-ripened cheese.</title>
        <authorList>
            <consortium name="US DOE Joint Genome Institute (JGI-PGF)"/>
            <person name="Walter F."/>
            <person name="Albersmeier A."/>
            <person name="Kalinowski J."/>
            <person name="Ruckert C."/>
        </authorList>
    </citation>
    <scope>NUCLEOTIDE SEQUENCE [LARGE SCALE GENOMIC DNA]</scope>
    <source>
        <strain evidence="14 15">CGMCC 1.7286</strain>
    </source>
</reference>
<organism evidence="14 15">
    <name type="scientific">Marinobacterium nitratireducens</name>
    <dbReference type="NCBI Taxonomy" id="518897"/>
    <lineage>
        <taxon>Bacteria</taxon>
        <taxon>Pseudomonadati</taxon>
        <taxon>Pseudomonadota</taxon>
        <taxon>Gammaproteobacteria</taxon>
        <taxon>Oceanospirillales</taxon>
        <taxon>Oceanospirillaceae</taxon>
        <taxon>Marinobacterium</taxon>
    </lineage>
</organism>
<sequence length="540" mass="58233">MKRQLHSMDSLYLYLDAENAQICITPVFFYDPSTAKGGELTHAQLLDQLRRSIKVLPVMRSRLERLPLDVDNPYLAEDPNFRLENHVREVTLPAPGNWQALRQALGDFQASKLDTSVPLWEMVVFRGLSGIDWLPKGAFAIAMKFHHVVVDGHSLIEIVGHMHDEGQTIAAKNPELAQRRYEAPPLLDRMTQAVSNNLLGAINMVSPLLSAAPGITKTLVGEISRNATSMPQLPVKTRFNAPVSAKRVWDLASFDLPTIKQIAKQQPGATINDVVLTIVGGGLRTYLQSKGDSVNQVLRAVAPMNVRHESEYNQGGTEISYFFPDLPVHLEDPRAQLQHAATSARKAKEVANGLGGRQMNDFSKNIPAAYFSSLNLTGMLGKAASTLLNMNGNTVVTNVPGPATQLHLGGATLVNLSGIMLIGDGMGMNHCVNSYDGKLNISVVSCPELMPDPEFYVECLLGTYEALKQAFGIETPNPDAGSKQTTAKAATAQPEAAETAAKAAKPATRTRKASSARKPSTRSKTGTAKAPAAASGKSAD</sequence>
<dbReference type="GO" id="GO:0004144">
    <property type="term" value="F:diacylglycerol O-acyltransferase activity"/>
    <property type="evidence" value="ECO:0007669"/>
    <property type="project" value="UniProtKB-EC"/>
</dbReference>
<dbReference type="PANTHER" id="PTHR31650:SF1">
    <property type="entry name" value="WAX ESTER SYNTHASE_DIACYLGLYCEROL ACYLTRANSFERASE 4-RELATED"/>
    <property type="match status" value="1"/>
</dbReference>
<evidence type="ECO:0000256" key="4">
    <source>
        <dbReference type="ARBA" id="ARBA00013244"/>
    </source>
</evidence>
<evidence type="ECO:0000259" key="12">
    <source>
        <dbReference type="Pfam" id="PF03007"/>
    </source>
</evidence>
<keyword evidence="6" id="KW-0808">Transferase</keyword>
<keyword evidence="8" id="KW-0443">Lipid metabolism</keyword>
<feature type="compositionally biased region" description="Low complexity" evidence="11">
    <location>
        <begin position="523"/>
        <end position="540"/>
    </location>
</feature>
<dbReference type="GO" id="GO:0006071">
    <property type="term" value="P:glycerol metabolic process"/>
    <property type="evidence" value="ECO:0007669"/>
    <property type="project" value="UniProtKB-KW"/>
</dbReference>
<dbReference type="InterPro" id="IPR009721">
    <property type="entry name" value="O-acyltransferase_WSD1_C"/>
</dbReference>
<keyword evidence="7" id="KW-0319">Glycerol metabolism</keyword>
<evidence type="ECO:0000256" key="11">
    <source>
        <dbReference type="SAM" id="MobiDB-lite"/>
    </source>
</evidence>
<dbReference type="GO" id="GO:0071731">
    <property type="term" value="P:response to nitric oxide"/>
    <property type="evidence" value="ECO:0007669"/>
    <property type="project" value="TreeGrafter"/>
</dbReference>
<comment type="similarity">
    <text evidence="3">Belongs to the long-chain O-acyltransferase family.</text>
</comment>
<evidence type="ECO:0000256" key="7">
    <source>
        <dbReference type="ARBA" id="ARBA00022798"/>
    </source>
</evidence>
<evidence type="ECO:0000313" key="15">
    <source>
        <dbReference type="Proteomes" id="UP000599578"/>
    </source>
</evidence>
<comment type="pathway">
    <text evidence="2">Lipid metabolism.</text>
</comment>
<dbReference type="InterPro" id="IPR014292">
    <property type="entry name" value="Acyl_transf_WS/DGAT"/>
</dbReference>
<feature type="domain" description="O-acyltransferase WSD1 C-terminal" evidence="13">
    <location>
        <begin position="316"/>
        <end position="467"/>
    </location>
</feature>
<evidence type="ECO:0000256" key="8">
    <source>
        <dbReference type="ARBA" id="ARBA00023098"/>
    </source>
</evidence>
<evidence type="ECO:0000256" key="1">
    <source>
        <dbReference type="ARBA" id="ARBA00004771"/>
    </source>
</evidence>
<proteinExistence type="inferred from homology"/>
<feature type="compositionally biased region" description="Low complexity" evidence="11">
    <location>
        <begin position="483"/>
        <end position="507"/>
    </location>
</feature>
<evidence type="ECO:0000256" key="2">
    <source>
        <dbReference type="ARBA" id="ARBA00005189"/>
    </source>
</evidence>
<dbReference type="RefSeq" id="WP_188860081.1">
    <property type="nucleotide sequence ID" value="NZ_BMLT01000003.1"/>
</dbReference>